<evidence type="ECO:0000313" key="2">
    <source>
        <dbReference type="EMBL" id="GGA63898.1"/>
    </source>
</evidence>
<organism evidence="2 3">
    <name type="scientific">Pelagibacterium lentulum</name>
    <dbReference type="NCBI Taxonomy" id="2029865"/>
    <lineage>
        <taxon>Bacteria</taxon>
        <taxon>Pseudomonadati</taxon>
        <taxon>Pseudomonadota</taxon>
        <taxon>Alphaproteobacteria</taxon>
        <taxon>Hyphomicrobiales</taxon>
        <taxon>Devosiaceae</taxon>
        <taxon>Pelagibacterium</taxon>
    </lineage>
</organism>
<proteinExistence type="predicted"/>
<feature type="signal peptide" evidence="1">
    <location>
        <begin position="1"/>
        <end position="28"/>
    </location>
</feature>
<accession>A0A916W3Y9</accession>
<feature type="chain" id="PRO_5037862315" evidence="1">
    <location>
        <begin position="29"/>
        <end position="104"/>
    </location>
</feature>
<dbReference type="Proteomes" id="UP000596977">
    <property type="component" value="Unassembled WGS sequence"/>
</dbReference>
<dbReference type="EMBL" id="BMKB01000010">
    <property type="protein sequence ID" value="GGA63898.1"/>
    <property type="molecule type" value="Genomic_DNA"/>
</dbReference>
<keyword evidence="3" id="KW-1185">Reference proteome</keyword>
<reference evidence="2 3" key="1">
    <citation type="journal article" date="2014" name="Int. J. Syst. Evol. Microbiol.">
        <title>Complete genome sequence of Corynebacterium casei LMG S-19264T (=DSM 44701T), isolated from a smear-ripened cheese.</title>
        <authorList>
            <consortium name="US DOE Joint Genome Institute (JGI-PGF)"/>
            <person name="Walter F."/>
            <person name="Albersmeier A."/>
            <person name="Kalinowski J."/>
            <person name="Ruckert C."/>
        </authorList>
    </citation>
    <scope>NUCLEOTIDE SEQUENCE [LARGE SCALE GENOMIC DNA]</scope>
    <source>
        <strain evidence="2 3">CGMCC 1.15896</strain>
    </source>
</reference>
<name>A0A916W3Y9_9HYPH</name>
<protein>
    <submittedName>
        <fullName evidence="2">Uncharacterized protein</fullName>
    </submittedName>
</protein>
<keyword evidence="1" id="KW-0732">Signal</keyword>
<sequence length="104" mass="11141">MADQANITRRAVLSGVAALPFTPLAAMAEATETTASAPDSLMALIETYRAVYGDWERACALVDPERPFVAPGQATPEYVAAMRAGWDASRVGEELLTAIREMPQ</sequence>
<evidence type="ECO:0000313" key="3">
    <source>
        <dbReference type="Proteomes" id="UP000596977"/>
    </source>
</evidence>
<evidence type="ECO:0000256" key="1">
    <source>
        <dbReference type="SAM" id="SignalP"/>
    </source>
</evidence>
<dbReference type="RefSeq" id="WP_127071842.1">
    <property type="nucleotide sequence ID" value="NZ_BMKB01000010.1"/>
</dbReference>
<gene>
    <name evidence="2" type="ORF">GCM10011499_37880</name>
</gene>
<dbReference type="AlphaFoldDB" id="A0A916W3Y9"/>
<dbReference type="PROSITE" id="PS51318">
    <property type="entry name" value="TAT"/>
    <property type="match status" value="1"/>
</dbReference>
<comment type="caution">
    <text evidence="2">The sequence shown here is derived from an EMBL/GenBank/DDBJ whole genome shotgun (WGS) entry which is preliminary data.</text>
</comment>
<dbReference type="InterPro" id="IPR006311">
    <property type="entry name" value="TAT_signal"/>
</dbReference>